<gene>
    <name evidence="1" type="ORF">CCMP2556_LOCUS6247</name>
</gene>
<reference evidence="1 2" key="1">
    <citation type="submission" date="2024-02" db="EMBL/GenBank/DDBJ databases">
        <authorList>
            <person name="Chen Y."/>
            <person name="Shah S."/>
            <person name="Dougan E. K."/>
            <person name="Thang M."/>
            <person name="Chan C."/>
        </authorList>
    </citation>
    <scope>NUCLEOTIDE SEQUENCE [LARGE SCALE GENOMIC DNA]</scope>
</reference>
<keyword evidence="2" id="KW-1185">Reference proteome</keyword>
<name>A0ABP0IE53_9DINO</name>
<protein>
    <submittedName>
        <fullName evidence="1">Uncharacterized protein</fullName>
    </submittedName>
</protein>
<comment type="caution">
    <text evidence="1">The sequence shown here is derived from an EMBL/GenBank/DDBJ whole genome shotgun (WGS) entry which is preliminary data.</text>
</comment>
<evidence type="ECO:0000313" key="1">
    <source>
        <dbReference type="EMBL" id="CAK9000890.1"/>
    </source>
</evidence>
<evidence type="ECO:0000313" key="2">
    <source>
        <dbReference type="Proteomes" id="UP001642484"/>
    </source>
</evidence>
<dbReference type="Proteomes" id="UP001642484">
    <property type="component" value="Unassembled WGS sequence"/>
</dbReference>
<organism evidence="1 2">
    <name type="scientific">Durusdinium trenchii</name>
    <dbReference type="NCBI Taxonomy" id="1381693"/>
    <lineage>
        <taxon>Eukaryota</taxon>
        <taxon>Sar</taxon>
        <taxon>Alveolata</taxon>
        <taxon>Dinophyceae</taxon>
        <taxon>Suessiales</taxon>
        <taxon>Symbiodiniaceae</taxon>
        <taxon>Durusdinium</taxon>
    </lineage>
</organism>
<sequence>MDFAASAGLLTVLEPPLFEALVHNTATQAGAVAPAIIAFTTQHHAEYQQPGENRLRIRFPHLDMLAPAGPQGSSEETFLEAATQSHCGRIVKEIWSEGDGFPMPKGCYYQKDSASGAYFREYTLIFSDGALEIQMIL</sequence>
<proteinExistence type="predicted"/>
<dbReference type="EMBL" id="CAXAMN010002703">
    <property type="protein sequence ID" value="CAK9000890.1"/>
    <property type="molecule type" value="Genomic_DNA"/>
</dbReference>
<accession>A0ABP0IE53</accession>